<dbReference type="EMBL" id="OX451739">
    <property type="protein sequence ID" value="CAI8609664.1"/>
    <property type="molecule type" value="Genomic_DNA"/>
</dbReference>
<evidence type="ECO:0000313" key="4">
    <source>
        <dbReference type="Proteomes" id="UP001157006"/>
    </source>
</evidence>
<feature type="compositionally biased region" description="Low complexity" evidence="1">
    <location>
        <begin position="86"/>
        <end position="101"/>
    </location>
</feature>
<name>A0AAV1AI64_VICFA</name>
<reference evidence="3 4" key="1">
    <citation type="submission" date="2023-01" db="EMBL/GenBank/DDBJ databases">
        <authorList>
            <person name="Kreplak J."/>
        </authorList>
    </citation>
    <scope>NUCLEOTIDE SEQUENCE [LARGE SCALE GENOMIC DNA]</scope>
</reference>
<feature type="chain" id="PRO_5043796502" evidence="2">
    <location>
        <begin position="21"/>
        <end position="220"/>
    </location>
</feature>
<keyword evidence="2" id="KW-0732">Signal</keyword>
<dbReference type="PANTHER" id="PTHR32108:SF9">
    <property type="entry name" value="REVERSE TRANSCRIPTASE RNASE H-LIKE DOMAIN-CONTAINING PROTEIN"/>
    <property type="match status" value="1"/>
</dbReference>
<protein>
    <submittedName>
        <fullName evidence="3">Uncharacterized protein</fullName>
    </submittedName>
</protein>
<dbReference type="AlphaFoldDB" id="A0AAV1AI64"/>
<feature type="signal peptide" evidence="2">
    <location>
        <begin position="1"/>
        <end position="20"/>
    </location>
</feature>
<keyword evidence="4" id="KW-1185">Reference proteome</keyword>
<evidence type="ECO:0000313" key="3">
    <source>
        <dbReference type="EMBL" id="CAI8609664.1"/>
    </source>
</evidence>
<accession>A0AAV1AI64</accession>
<feature type="compositionally biased region" description="Basic and acidic residues" evidence="1">
    <location>
        <begin position="68"/>
        <end position="78"/>
    </location>
</feature>
<dbReference type="Proteomes" id="UP001157006">
    <property type="component" value="Chromosome 4"/>
</dbReference>
<evidence type="ECO:0000256" key="1">
    <source>
        <dbReference type="SAM" id="MobiDB-lite"/>
    </source>
</evidence>
<gene>
    <name evidence="3" type="ORF">VFH_IV144160</name>
</gene>
<feature type="region of interest" description="Disordered" evidence="1">
    <location>
        <begin position="43"/>
        <end position="79"/>
    </location>
</feature>
<dbReference type="PANTHER" id="PTHR32108">
    <property type="entry name" value="DNA-DIRECTED RNA POLYMERASE SUBUNIT ALPHA"/>
    <property type="match status" value="1"/>
</dbReference>
<sequence length="220" mass="24321">MFMGTLTGPFFNLLIGSSLSGFTELILTGERVERDIKSGKIPMTSASASNTVKKPFHGKKKTNATYGERADTKKDHRPSVNVVLISNPPSAQRQSSNNQQSEVPRRQLTRISMSLSQALQHLLKANLVTLRDPPSNPNISSPKYNLNAKCAYHSNSPEHKIDQCWALKNKIQDLIDHKTIEFYPPATPNVITAPMLNHGKGVNSIDDTTFVSSIEDLTTH</sequence>
<proteinExistence type="predicted"/>
<evidence type="ECO:0000256" key="2">
    <source>
        <dbReference type="SAM" id="SignalP"/>
    </source>
</evidence>
<organism evidence="3 4">
    <name type="scientific">Vicia faba</name>
    <name type="common">Broad bean</name>
    <name type="synonym">Faba vulgaris</name>
    <dbReference type="NCBI Taxonomy" id="3906"/>
    <lineage>
        <taxon>Eukaryota</taxon>
        <taxon>Viridiplantae</taxon>
        <taxon>Streptophyta</taxon>
        <taxon>Embryophyta</taxon>
        <taxon>Tracheophyta</taxon>
        <taxon>Spermatophyta</taxon>
        <taxon>Magnoliopsida</taxon>
        <taxon>eudicotyledons</taxon>
        <taxon>Gunneridae</taxon>
        <taxon>Pentapetalae</taxon>
        <taxon>rosids</taxon>
        <taxon>fabids</taxon>
        <taxon>Fabales</taxon>
        <taxon>Fabaceae</taxon>
        <taxon>Papilionoideae</taxon>
        <taxon>50 kb inversion clade</taxon>
        <taxon>NPAAA clade</taxon>
        <taxon>Hologalegina</taxon>
        <taxon>IRL clade</taxon>
        <taxon>Fabeae</taxon>
        <taxon>Vicia</taxon>
    </lineage>
</organism>
<feature type="region of interest" description="Disordered" evidence="1">
    <location>
        <begin position="86"/>
        <end position="105"/>
    </location>
</feature>